<dbReference type="Proteomes" id="UP000220158">
    <property type="component" value="Chromosome 14"/>
</dbReference>
<dbReference type="SUPFAM" id="SSF47473">
    <property type="entry name" value="EF-hand"/>
    <property type="match status" value="1"/>
</dbReference>
<name>A0A1J1HB31_PLARL</name>
<organism evidence="2 3">
    <name type="scientific">Plasmodium relictum</name>
    <dbReference type="NCBI Taxonomy" id="85471"/>
    <lineage>
        <taxon>Eukaryota</taxon>
        <taxon>Sar</taxon>
        <taxon>Alveolata</taxon>
        <taxon>Apicomplexa</taxon>
        <taxon>Aconoidasida</taxon>
        <taxon>Haemosporida</taxon>
        <taxon>Plasmodiidae</taxon>
        <taxon>Plasmodium</taxon>
        <taxon>Plasmodium (Haemamoeba)</taxon>
    </lineage>
</organism>
<dbReference type="VEuPathDB" id="PlasmoDB:PRELSG_1436900"/>
<evidence type="ECO:0000256" key="1">
    <source>
        <dbReference type="SAM" id="Coils"/>
    </source>
</evidence>
<dbReference type="InterPro" id="IPR011992">
    <property type="entry name" value="EF-hand-dom_pair"/>
</dbReference>
<dbReference type="EMBL" id="LN835309">
    <property type="protein sequence ID" value="CRH02636.1"/>
    <property type="molecule type" value="Genomic_DNA"/>
</dbReference>
<dbReference type="RefSeq" id="XP_028535156.1">
    <property type="nucleotide sequence ID" value="XM_028679442.1"/>
</dbReference>
<dbReference type="AlphaFoldDB" id="A0A1J1HB31"/>
<dbReference type="OrthoDB" id="371569at2759"/>
<protein>
    <submittedName>
        <fullName evidence="2">Uncharacterized protein</fullName>
    </submittedName>
</protein>
<accession>A0A1J1HB31</accession>
<keyword evidence="3" id="KW-1185">Reference proteome</keyword>
<evidence type="ECO:0000313" key="2">
    <source>
        <dbReference type="EMBL" id="CRH02636.1"/>
    </source>
</evidence>
<reference evidence="2 3" key="1">
    <citation type="submission" date="2015-04" db="EMBL/GenBank/DDBJ databases">
        <authorList>
            <consortium name="Pathogen Informatics"/>
        </authorList>
    </citation>
    <scope>NUCLEOTIDE SEQUENCE [LARGE SCALE GENOMIC DNA]</scope>
    <source>
        <strain evidence="2 3">SGS1</strain>
    </source>
</reference>
<sequence>MACINQGKPLSPRVKFKTIQKIKEQEYITEQAYLIPENDGTAIYLSYELNKSLENIFKRYSINGYMGVNEFIKMCYDCNLLPKNKNKDILHYIFKPSNSLKIGYIEYKDFFQILHRLSEYLFRKLIMTEQEKFNVLIKHLTTLKFSKEELNHEKYNVGIQVSVEKQSIGVNAVCDMMNSSCNTFNDIKNQETMTDIIEITSNQKNKDKKKSDELIIENNINCSKLKSRSSEEFEIKERIQEIEKKCIYKEEINKKLKEEINNALKIIEEKNIEIEDINTNNLKQLEIEREKITELKNEIKKLQQEKTNLEEKQKKIISNFENKERFQLNKTEELKKTEMDYLELKRLLFLPSEEEAMLIKVFSLYSSYNGEIVENVMNKKHCANFLANYYLLRKNEKNENETNLSIEDAEDLFNEVLNKRKYIENKDLNDVFTYFYFKLLLCNVGKFLYPELTERESFLEIVLNHVLLLNKNEDFINKEEQNKKIKKKNKIKIKSSNELEVFKEGIIGGYTSSDKSVNFNDFKKNKEKKRLETHKKRLILQKMKAESDYTDQSFEYIESDETKKKKKKNKVKNKKGKIKAITNYLKQNVEYKGTYGYDTCSEECNSIISINSDYLHSDFQKNNIIQPLKIQDTFMKIPKKVHKGTKITKTKNITNFQNKLPLYDIEGKIWPSKSEKRNFIPVFGNE</sequence>
<proteinExistence type="predicted"/>
<dbReference type="GeneID" id="39738801"/>
<dbReference type="KEGG" id="prel:PRELSG_1436900"/>
<feature type="coiled-coil region" evidence="1">
    <location>
        <begin position="239"/>
        <end position="319"/>
    </location>
</feature>
<keyword evidence="1" id="KW-0175">Coiled coil</keyword>
<gene>
    <name evidence="2" type="ORF">PRELSG_1436900</name>
</gene>
<evidence type="ECO:0000313" key="3">
    <source>
        <dbReference type="Proteomes" id="UP000220158"/>
    </source>
</evidence>
<dbReference type="OMA" id="IEGELWH"/>